<evidence type="ECO:0000259" key="1">
    <source>
        <dbReference type="Pfam" id="PF13966"/>
    </source>
</evidence>
<organism evidence="2">
    <name type="scientific">Brassica oleracea</name>
    <name type="common">Wild cabbage</name>
    <dbReference type="NCBI Taxonomy" id="3712"/>
    <lineage>
        <taxon>Eukaryota</taxon>
        <taxon>Viridiplantae</taxon>
        <taxon>Streptophyta</taxon>
        <taxon>Embryophyta</taxon>
        <taxon>Tracheophyta</taxon>
        <taxon>Spermatophyta</taxon>
        <taxon>Magnoliopsida</taxon>
        <taxon>eudicotyledons</taxon>
        <taxon>Gunneridae</taxon>
        <taxon>Pentapetalae</taxon>
        <taxon>rosids</taxon>
        <taxon>malvids</taxon>
        <taxon>Brassicales</taxon>
        <taxon>Brassicaceae</taxon>
        <taxon>Brassiceae</taxon>
        <taxon>Brassica</taxon>
    </lineage>
</organism>
<proteinExistence type="predicted"/>
<evidence type="ECO:0000313" key="2">
    <source>
        <dbReference type="EMBL" id="VDD49581.1"/>
    </source>
</evidence>
<sequence>MSDMTLAVESHTLVDDRTGPDIALWKRGPNEFRKIFSTADTWQQIRTHSPTTAWSKVIWFSLGVPRFGFITWLAIRNKLSTGDRMRAWGLTQGCLFCGEPNESRDHLFFACPYTYTLWLEVVGTLMGRPPDPDWETMLHLLATHNFDRLAYVLLRLVFQVTIYMIWRERNDRKHHKRPRQASQLAKVIGRAVKNRLLSVKYWEKPHLRGLMQCWFHAHS</sequence>
<name>A0A3P6FRQ5_BRAOL</name>
<dbReference type="AlphaFoldDB" id="A0A3P6FRQ5"/>
<dbReference type="Pfam" id="PF13966">
    <property type="entry name" value="zf-RVT"/>
    <property type="match status" value="1"/>
</dbReference>
<protein>
    <recommendedName>
        <fullName evidence="1">Reverse transcriptase zinc-binding domain-containing protein</fullName>
    </recommendedName>
</protein>
<dbReference type="EMBL" id="LR031878">
    <property type="protein sequence ID" value="VDD49581.1"/>
    <property type="molecule type" value="Genomic_DNA"/>
</dbReference>
<accession>A0A3P6FRQ5</accession>
<dbReference type="InterPro" id="IPR026960">
    <property type="entry name" value="RVT-Znf"/>
</dbReference>
<reference evidence="2" key="1">
    <citation type="submission" date="2018-11" db="EMBL/GenBank/DDBJ databases">
        <authorList>
            <consortium name="Genoscope - CEA"/>
            <person name="William W."/>
        </authorList>
    </citation>
    <scope>NUCLEOTIDE SEQUENCE</scope>
</reference>
<feature type="domain" description="Reverse transcriptase zinc-binding" evidence="1">
    <location>
        <begin position="36"/>
        <end position="118"/>
    </location>
</feature>
<gene>
    <name evidence="2" type="ORF">BOLC1T01970H</name>
</gene>